<dbReference type="Proteomes" id="UP001595885">
    <property type="component" value="Unassembled WGS sequence"/>
</dbReference>
<accession>A0ABV9P8V8</accession>
<feature type="signal peptide" evidence="1">
    <location>
        <begin position="1"/>
        <end position="18"/>
    </location>
</feature>
<feature type="domain" description="Trimeric autotransporter adhesin YadA-like head" evidence="2">
    <location>
        <begin position="178"/>
        <end position="203"/>
    </location>
</feature>
<dbReference type="Pfam" id="PF05658">
    <property type="entry name" value="YadA_head"/>
    <property type="match status" value="1"/>
</dbReference>
<protein>
    <recommendedName>
        <fullName evidence="2">Trimeric autotransporter adhesin YadA-like head domain-containing protein</fullName>
    </recommendedName>
</protein>
<gene>
    <name evidence="3" type="ORF">ACFO3U_10455</name>
</gene>
<evidence type="ECO:0000313" key="4">
    <source>
        <dbReference type="Proteomes" id="UP001595885"/>
    </source>
</evidence>
<dbReference type="EMBL" id="JBHSGW010000025">
    <property type="protein sequence ID" value="MFC4740414.1"/>
    <property type="molecule type" value="Genomic_DNA"/>
</dbReference>
<evidence type="ECO:0000256" key="1">
    <source>
        <dbReference type="SAM" id="SignalP"/>
    </source>
</evidence>
<sequence length="401" mass="42171">MKKIIAMMILFTTSIAFSQVGIGTTSPDSSSMLDITTSSKGLLIPRVNLTSISDVTTIPNPAVSLLVYNKTNGSGLIPGFYYWDSQWKLLEVASSTSTDWSLSGNSITSDKFLGTTNNQSLIFKVANTERAKFDTSSNMILGFASNITPGVTNATIIGNQSNVSSPYSFVLGYQANVSGQASTAIGYQSTASVDNATAIGYQSIATQANSIILGSSTNVDNKVGIGTNTPDERLHIVGSVKIVDGNQGAGKVLTSDANGKGTWTDVNTNKLYGEINLSSSTALTSGKLTLASSGVGNGVTLSTTNIQVQKKGLYKVSYRISLKKNSSGSISPEFYLANDSGIEYTGTRAFATLDNGNTRTVSVDKLINLNARDKVAIFSTLSDSNTNLLANGCNLVVELIK</sequence>
<evidence type="ECO:0000313" key="3">
    <source>
        <dbReference type="EMBL" id="MFC4740414.1"/>
    </source>
</evidence>
<feature type="chain" id="PRO_5047539735" description="Trimeric autotransporter adhesin YadA-like head domain-containing protein" evidence="1">
    <location>
        <begin position="19"/>
        <end position="401"/>
    </location>
</feature>
<dbReference type="InterPro" id="IPR008640">
    <property type="entry name" value="Adhesin_Head_dom"/>
</dbReference>
<proteinExistence type="predicted"/>
<dbReference type="SUPFAM" id="SSF101967">
    <property type="entry name" value="Adhesin YadA, collagen-binding domain"/>
    <property type="match status" value="1"/>
</dbReference>
<dbReference type="CDD" id="cd12820">
    <property type="entry name" value="LbR_YadA-like"/>
    <property type="match status" value="1"/>
</dbReference>
<name>A0ABV9P8V8_9FLAO</name>
<keyword evidence="4" id="KW-1185">Reference proteome</keyword>
<evidence type="ECO:0000259" key="2">
    <source>
        <dbReference type="Pfam" id="PF05658"/>
    </source>
</evidence>
<organism evidence="3 4">
    <name type="scientific">Flavobacterium ponti</name>
    <dbReference type="NCBI Taxonomy" id="665133"/>
    <lineage>
        <taxon>Bacteria</taxon>
        <taxon>Pseudomonadati</taxon>
        <taxon>Bacteroidota</taxon>
        <taxon>Flavobacteriia</taxon>
        <taxon>Flavobacteriales</taxon>
        <taxon>Flavobacteriaceae</taxon>
        <taxon>Flavobacterium</taxon>
    </lineage>
</organism>
<dbReference type="InterPro" id="IPR011049">
    <property type="entry name" value="Serralysin-like_metalloprot_C"/>
</dbReference>
<comment type="caution">
    <text evidence="3">The sequence shown here is derived from an EMBL/GenBank/DDBJ whole genome shotgun (WGS) entry which is preliminary data.</text>
</comment>
<dbReference type="Gene3D" id="2.150.10.10">
    <property type="entry name" value="Serralysin-like metalloprotease, C-terminal"/>
    <property type="match status" value="1"/>
</dbReference>
<reference evidence="4" key="1">
    <citation type="journal article" date="2019" name="Int. J. Syst. Evol. Microbiol.">
        <title>The Global Catalogue of Microorganisms (GCM) 10K type strain sequencing project: providing services to taxonomists for standard genome sequencing and annotation.</title>
        <authorList>
            <consortium name="The Broad Institute Genomics Platform"/>
            <consortium name="The Broad Institute Genome Sequencing Center for Infectious Disease"/>
            <person name="Wu L."/>
            <person name="Ma J."/>
        </authorList>
    </citation>
    <scope>NUCLEOTIDE SEQUENCE [LARGE SCALE GENOMIC DNA]</scope>
    <source>
        <strain evidence="4">CCUG 50349</strain>
    </source>
</reference>
<dbReference type="RefSeq" id="WP_379741733.1">
    <property type="nucleotide sequence ID" value="NZ_JBHSGW010000025.1"/>
</dbReference>
<keyword evidence="1" id="KW-0732">Signal</keyword>